<accession>A0A8T3ACM5</accession>
<dbReference type="EMBL" id="JAGYWB010000018">
    <property type="protein sequence ID" value="KAI0492075.1"/>
    <property type="molecule type" value="Genomic_DNA"/>
</dbReference>
<evidence type="ECO:0000256" key="1">
    <source>
        <dbReference type="SAM" id="MobiDB-lite"/>
    </source>
</evidence>
<name>A0A8T3ACM5_DENNO</name>
<dbReference type="Proteomes" id="UP000829196">
    <property type="component" value="Unassembled WGS sequence"/>
</dbReference>
<gene>
    <name evidence="2" type="ORF">KFK09_026340</name>
</gene>
<feature type="compositionally biased region" description="Polar residues" evidence="1">
    <location>
        <begin position="358"/>
        <end position="377"/>
    </location>
</feature>
<organism evidence="2 3">
    <name type="scientific">Dendrobium nobile</name>
    <name type="common">Orchid</name>
    <dbReference type="NCBI Taxonomy" id="94219"/>
    <lineage>
        <taxon>Eukaryota</taxon>
        <taxon>Viridiplantae</taxon>
        <taxon>Streptophyta</taxon>
        <taxon>Embryophyta</taxon>
        <taxon>Tracheophyta</taxon>
        <taxon>Spermatophyta</taxon>
        <taxon>Magnoliopsida</taxon>
        <taxon>Liliopsida</taxon>
        <taxon>Asparagales</taxon>
        <taxon>Orchidaceae</taxon>
        <taxon>Epidendroideae</taxon>
        <taxon>Malaxideae</taxon>
        <taxon>Dendrobiinae</taxon>
        <taxon>Dendrobium</taxon>
    </lineage>
</organism>
<dbReference type="AlphaFoldDB" id="A0A8T3ACM5"/>
<protein>
    <submittedName>
        <fullName evidence="2">Uncharacterized protein</fullName>
    </submittedName>
</protein>
<keyword evidence="3" id="KW-1185">Reference proteome</keyword>
<feature type="region of interest" description="Disordered" evidence="1">
    <location>
        <begin position="358"/>
        <end position="434"/>
    </location>
</feature>
<evidence type="ECO:0000313" key="2">
    <source>
        <dbReference type="EMBL" id="KAI0492075.1"/>
    </source>
</evidence>
<dbReference type="PANTHER" id="PTHR33671:SF2">
    <property type="entry name" value="N-METHYLTRANSFERASE, PUTATIVE (DUF688)-RELATED"/>
    <property type="match status" value="1"/>
</dbReference>
<dbReference type="PANTHER" id="PTHR33671">
    <property type="entry name" value="N-METHYLTRANSFERASE, PUTATIVE (DUF688)-RELATED"/>
    <property type="match status" value="1"/>
</dbReference>
<dbReference type="InterPro" id="IPR007789">
    <property type="entry name" value="DUF688"/>
</dbReference>
<reference evidence="2" key="1">
    <citation type="journal article" date="2022" name="Front. Genet.">
        <title>Chromosome-Scale Assembly of the Dendrobium nobile Genome Provides Insights Into the Molecular Mechanism of the Biosynthesis of the Medicinal Active Ingredient of Dendrobium.</title>
        <authorList>
            <person name="Xu Q."/>
            <person name="Niu S.-C."/>
            <person name="Li K.-L."/>
            <person name="Zheng P.-J."/>
            <person name="Zhang X.-J."/>
            <person name="Jia Y."/>
            <person name="Liu Y."/>
            <person name="Niu Y.-X."/>
            <person name="Yu L.-H."/>
            <person name="Chen D.-F."/>
            <person name="Zhang G.-Q."/>
        </authorList>
    </citation>
    <scope>NUCLEOTIDE SEQUENCE</scope>
    <source>
        <tissue evidence="2">Leaf</tissue>
    </source>
</reference>
<evidence type="ECO:0000313" key="3">
    <source>
        <dbReference type="Proteomes" id="UP000829196"/>
    </source>
</evidence>
<feature type="compositionally biased region" description="Polar residues" evidence="1">
    <location>
        <begin position="389"/>
        <end position="434"/>
    </location>
</feature>
<dbReference type="OrthoDB" id="677721at2759"/>
<proteinExistence type="predicted"/>
<sequence length="579" mass="63961">MEGKMLDLDAPLISVRRINASLASSKDAKPQSRRGLLRSGHVEHGGAVPFIWEKMPGHPKENSSEIVGTVVGGSTAAPYISPDRILLKASRPKPNAVGTQMPITRSSDRSTEKLITETVGFNPADYGDEPDAFSDARDTLSCNESFSMRSGFTGLSACPSLTDSNGQFFKDLQMEEYMIGRFLPASQAIVSGSSQRGWKNPPRAPAVDKYFERKTLPRTRLPLHYQYHFSVSASSGNGRKEEVEVVEEKESGEIMSHESTGYFSSKARRLISRFGLKSPLFLLKSVPRMRVRDLPPKKLGRLSSPRITISNDEGTVEDDSWEIACRHRLMNLDYIQKDVDSKLTSESNQLTCWIDSQTPDSSSFQHSSVDDLSTNKTADVKSKSKSSKTGSLDSASPATDRTHINSSQLLDTSDSNSKVVSMTSGTEENTDSSYTLLSEFQRTEKSVFSENSGRCQLQSNFSRSTEPYFSSYLKTLNCEDKKGNGFKNSQSNEVDFDFKADGQKKNIDNSLTLSLLPPPLPKSPSDSWLQRTLPGISEKGPNQKPFLGIQFHPIKQALQASRGGHNLVIPENSSKTHPY</sequence>
<comment type="caution">
    <text evidence="2">The sequence shown here is derived from an EMBL/GenBank/DDBJ whole genome shotgun (WGS) entry which is preliminary data.</text>
</comment>
<dbReference type="Pfam" id="PF05097">
    <property type="entry name" value="DUF688"/>
    <property type="match status" value="1"/>
</dbReference>